<comment type="caution">
    <text evidence="2">The sequence shown here is derived from an EMBL/GenBank/DDBJ whole genome shotgun (WGS) entry which is preliminary data.</text>
</comment>
<dbReference type="Proteomes" id="UP001515480">
    <property type="component" value="Unassembled WGS sequence"/>
</dbReference>
<evidence type="ECO:0000313" key="3">
    <source>
        <dbReference type="Proteomes" id="UP001515480"/>
    </source>
</evidence>
<dbReference type="AlphaFoldDB" id="A0AB34JTX1"/>
<gene>
    <name evidence="2" type="ORF">AB1Y20_020162</name>
</gene>
<reference evidence="2 3" key="1">
    <citation type="journal article" date="2024" name="Science">
        <title>Giant polyketide synthase enzymes in the biosynthesis of giant marine polyether toxins.</title>
        <authorList>
            <person name="Fallon T.R."/>
            <person name="Shende V.V."/>
            <person name="Wierzbicki I.H."/>
            <person name="Pendleton A.L."/>
            <person name="Watervoot N.F."/>
            <person name="Auber R.P."/>
            <person name="Gonzalez D.J."/>
            <person name="Wisecaver J.H."/>
            <person name="Moore B.S."/>
        </authorList>
    </citation>
    <scope>NUCLEOTIDE SEQUENCE [LARGE SCALE GENOMIC DNA]</scope>
    <source>
        <strain evidence="2 3">12B1</strain>
    </source>
</reference>
<keyword evidence="1" id="KW-0472">Membrane</keyword>
<feature type="transmembrane region" description="Helical" evidence="1">
    <location>
        <begin position="31"/>
        <end position="55"/>
    </location>
</feature>
<evidence type="ECO:0000313" key="2">
    <source>
        <dbReference type="EMBL" id="KAL1525300.1"/>
    </source>
</evidence>
<dbReference type="EMBL" id="JBGBPQ010000004">
    <property type="protein sequence ID" value="KAL1525300.1"/>
    <property type="molecule type" value="Genomic_DNA"/>
</dbReference>
<sequence length="220" mass="24600">MRCLLLVVLYHALFAGGLVYAHFALHGVWSPLHAALAVFETLNAWICVCEIALLVHSRTISEVHKDSEAKLGVGRLPPVFLFEEVTLAQALSLRYWSEMWSTYAALDPSYAEPSSFGFCVDVGNGVSTIVPTVLFAVGMTWPIMPARLLGMMGLVVHYQEFYGTCIYFFSYFFNQRYKRTTKAHVLGIVVPANAIWMVFPSLGMWASAQLILSGDFTLFR</sequence>
<feature type="transmembrane region" description="Helical" evidence="1">
    <location>
        <begin position="156"/>
        <end position="173"/>
    </location>
</feature>
<name>A0AB34JTX1_PRYPA</name>
<keyword evidence="1" id="KW-1133">Transmembrane helix</keyword>
<organism evidence="2 3">
    <name type="scientific">Prymnesium parvum</name>
    <name type="common">Toxic golden alga</name>
    <dbReference type="NCBI Taxonomy" id="97485"/>
    <lineage>
        <taxon>Eukaryota</taxon>
        <taxon>Haptista</taxon>
        <taxon>Haptophyta</taxon>
        <taxon>Prymnesiophyceae</taxon>
        <taxon>Prymnesiales</taxon>
        <taxon>Prymnesiaceae</taxon>
        <taxon>Prymnesium</taxon>
    </lineage>
</organism>
<proteinExistence type="predicted"/>
<feature type="transmembrane region" description="Helical" evidence="1">
    <location>
        <begin position="185"/>
        <end position="212"/>
    </location>
</feature>
<evidence type="ECO:0000256" key="1">
    <source>
        <dbReference type="SAM" id="Phobius"/>
    </source>
</evidence>
<keyword evidence="3" id="KW-1185">Reference proteome</keyword>
<keyword evidence="1" id="KW-0812">Transmembrane</keyword>
<accession>A0AB34JTX1</accession>
<protein>
    <submittedName>
        <fullName evidence="2">Uncharacterized protein</fullName>
    </submittedName>
</protein>
<feature type="transmembrane region" description="Helical" evidence="1">
    <location>
        <begin position="122"/>
        <end position="144"/>
    </location>
</feature>